<dbReference type="RefSeq" id="WP_379952114.1">
    <property type="nucleotide sequence ID" value="NZ_JAPCYI010000001.1"/>
</dbReference>
<evidence type="ECO:0000256" key="1">
    <source>
        <dbReference type="SAM" id="Phobius"/>
    </source>
</evidence>
<protein>
    <submittedName>
        <fullName evidence="2">Uncharacterized protein</fullName>
    </submittedName>
</protein>
<keyword evidence="1" id="KW-0472">Membrane</keyword>
<feature type="transmembrane region" description="Helical" evidence="1">
    <location>
        <begin position="57"/>
        <end position="79"/>
    </location>
</feature>
<organism evidence="2 3">
    <name type="scientific">Ectobacillus funiculus</name>
    <dbReference type="NCBI Taxonomy" id="137993"/>
    <lineage>
        <taxon>Bacteria</taxon>
        <taxon>Bacillati</taxon>
        <taxon>Bacillota</taxon>
        <taxon>Bacilli</taxon>
        <taxon>Bacillales</taxon>
        <taxon>Bacillaceae</taxon>
        <taxon>Ectobacillus</taxon>
    </lineage>
</organism>
<sequence>MKGVLVTAFHTVIWMSFVIVLSLSQRDRLYAKIALFLMFLYFCYVVAHYILQRRKVAIIFTLRNSALFLLVQQVISLFYRL</sequence>
<feature type="transmembrane region" description="Helical" evidence="1">
    <location>
        <begin position="6"/>
        <end position="23"/>
    </location>
</feature>
<evidence type="ECO:0000313" key="2">
    <source>
        <dbReference type="EMBL" id="MFB9762126.1"/>
    </source>
</evidence>
<reference evidence="2 3" key="1">
    <citation type="submission" date="2024-09" db="EMBL/GenBank/DDBJ databases">
        <authorList>
            <person name="Sun Q."/>
            <person name="Mori K."/>
        </authorList>
    </citation>
    <scope>NUCLEOTIDE SEQUENCE [LARGE SCALE GENOMIC DNA]</scope>
    <source>
        <strain evidence="2 3">JCM 11201</strain>
    </source>
</reference>
<name>A0ABV5WPX7_9BACI</name>
<accession>A0ABV5WPX7</accession>
<dbReference type="EMBL" id="JBHMAF010000196">
    <property type="protein sequence ID" value="MFB9762126.1"/>
    <property type="molecule type" value="Genomic_DNA"/>
</dbReference>
<comment type="caution">
    <text evidence="2">The sequence shown here is derived from an EMBL/GenBank/DDBJ whole genome shotgun (WGS) entry which is preliminary data.</text>
</comment>
<keyword evidence="3" id="KW-1185">Reference proteome</keyword>
<dbReference type="Proteomes" id="UP001589609">
    <property type="component" value="Unassembled WGS sequence"/>
</dbReference>
<keyword evidence="1" id="KW-0812">Transmembrane</keyword>
<feature type="transmembrane region" description="Helical" evidence="1">
    <location>
        <begin position="30"/>
        <end position="51"/>
    </location>
</feature>
<evidence type="ECO:0000313" key="3">
    <source>
        <dbReference type="Proteomes" id="UP001589609"/>
    </source>
</evidence>
<gene>
    <name evidence="2" type="ORF">ACFFMS_28275</name>
</gene>
<keyword evidence="1" id="KW-1133">Transmembrane helix</keyword>
<proteinExistence type="predicted"/>